<evidence type="ECO:0000313" key="1">
    <source>
        <dbReference type="EMBL" id="MXQ56010.1"/>
    </source>
</evidence>
<organism evidence="1 2">
    <name type="scientific">Shimazuella alba</name>
    <dbReference type="NCBI Taxonomy" id="2690964"/>
    <lineage>
        <taxon>Bacteria</taxon>
        <taxon>Bacillati</taxon>
        <taxon>Bacillota</taxon>
        <taxon>Bacilli</taxon>
        <taxon>Bacillales</taxon>
        <taxon>Thermoactinomycetaceae</taxon>
        <taxon>Shimazuella</taxon>
    </lineage>
</organism>
<gene>
    <name evidence="1" type="ORF">GSM42_20255</name>
</gene>
<dbReference type="RefSeq" id="WP_160803373.1">
    <property type="nucleotide sequence ID" value="NZ_WUUL01000033.1"/>
</dbReference>
<proteinExistence type="predicted"/>
<protein>
    <submittedName>
        <fullName evidence="1">Uncharacterized protein</fullName>
    </submittedName>
</protein>
<keyword evidence="2" id="KW-1185">Reference proteome</keyword>
<sequence>MKRKTDPVQFVWVQNKPENHSKKLKESLEAKERVIQVLMKLALTEQQEKPVHLLG</sequence>
<dbReference type="Proteomes" id="UP000430692">
    <property type="component" value="Unassembled WGS sequence"/>
</dbReference>
<accession>A0A6I4W170</accession>
<evidence type="ECO:0000313" key="2">
    <source>
        <dbReference type="Proteomes" id="UP000430692"/>
    </source>
</evidence>
<dbReference type="EMBL" id="WUUL01000033">
    <property type="protein sequence ID" value="MXQ56010.1"/>
    <property type="molecule type" value="Genomic_DNA"/>
</dbReference>
<dbReference type="AlphaFoldDB" id="A0A6I4W170"/>
<name>A0A6I4W170_9BACL</name>
<comment type="caution">
    <text evidence="1">The sequence shown here is derived from an EMBL/GenBank/DDBJ whole genome shotgun (WGS) entry which is preliminary data.</text>
</comment>
<reference evidence="1 2" key="1">
    <citation type="submission" date="2019-12" db="EMBL/GenBank/DDBJ databases">
        <title>Whole-genome analyses of novel actinobacteria.</title>
        <authorList>
            <person name="Sahin N."/>
            <person name="Saygin H."/>
        </authorList>
    </citation>
    <scope>NUCLEOTIDE SEQUENCE [LARGE SCALE GENOMIC DNA]</scope>
    <source>
        <strain evidence="1 2">KC615</strain>
    </source>
</reference>